<dbReference type="EMBL" id="FUGD01000061">
    <property type="protein sequence ID" value="SJM36767.1"/>
    <property type="molecule type" value="Genomic_DNA"/>
</dbReference>
<protein>
    <recommendedName>
        <fullName evidence="2">ACP-like domain-containing protein</fullName>
    </recommendedName>
</protein>
<dbReference type="Pfam" id="PF24574">
    <property type="entry name" value="Nm-ACP"/>
    <property type="match status" value="1"/>
</dbReference>
<dbReference type="AlphaFoldDB" id="A0A1R4EE62"/>
<dbReference type="Proteomes" id="UP000188169">
    <property type="component" value="Unassembled WGS sequence"/>
</dbReference>
<evidence type="ECO:0000313" key="4">
    <source>
        <dbReference type="Proteomes" id="UP000188169"/>
    </source>
</evidence>
<feature type="domain" description="ACP-like" evidence="2">
    <location>
        <begin position="42"/>
        <end position="134"/>
    </location>
</feature>
<keyword evidence="4" id="KW-1185">Reference proteome</keyword>
<name>A0A1R4EE62_9GAMM</name>
<dbReference type="CDD" id="cd21836">
    <property type="entry name" value="adhesin_CP"/>
    <property type="match status" value="1"/>
</dbReference>
<reference evidence="4" key="1">
    <citation type="submission" date="2017-02" db="EMBL/GenBank/DDBJ databases">
        <authorList>
            <person name="Mornico D."/>
        </authorList>
    </citation>
    <scope>NUCLEOTIDE SEQUENCE [LARGE SCALE GENOMIC DNA]</scope>
</reference>
<organism evidence="3 4">
    <name type="scientific">Psychrobacter pasteurii</name>
    <dbReference type="NCBI Taxonomy" id="1945520"/>
    <lineage>
        <taxon>Bacteria</taxon>
        <taxon>Pseudomonadati</taxon>
        <taxon>Pseudomonadota</taxon>
        <taxon>Gammaproteobacteria</taxon>
        <taxon>Moraxellales</taxon>
        <taxon>Moraxellaceae</taxon>
        <taxon>Psychrobacter</taxon>
    </lineage>
</organism>
<evidence type="ECO:0000259" key="2">
    <source>
        <dbReference type="Pfam" id="PF24574"/>
    </source>
</evidence>
<evidence type="ECO:0000313" key="3">
    <source>
        <dbReference type="EMBL" id="SJM36767.1"/>
    </source>
</evidence>
<accession>A0A1R4EE62</accession>
<dbReference type="OrthoDB" id="5687244at2"/>
<keyword evidence="1" id="KW-0732">Signal</keyword>
<proteinExistence type="predicted"/>
<evidence type="ECO:0000256" key="1">
    <source>
        <dbReference type="SAM" id="SignalP"/>
    </source>
</evidence>
<feature type="signal peptide" evidence="1">
    <location>
        <begin position="1"/>
        <end position="25"/>
    </location>
</feature>
<gene>
    <name evidence="3" type="ORF">A1019T_00734</name>
</gene>
<dbReference type="InterPro" id="IPR056025">
    <property type="entry name" value="ACP_dom"/>
</dbReference>
<feature type="chain" id="PRO_5012639142" description="ACP-like domain-containing protein" evidence="1">
    <location>
        <begin position="26"/>
        <end position="143"/>
    </location>
</feature>
<dbReference type="RefSeq" id="WP_077448165.1">
    <property type="nucleotide sequence ID" value="NZ_FUGD01000061.1"/>
</dbReference>
<sequence length="143" mass="15611">MKKLTTVLSSAAVLAAALSSGSAMAYTDEVMDPATSHDTAVKVRKVNYTCGSSEKLSVTYGFNKQFLPTYAQANLNGKDRFLPINLGRSDTVDTVFGDEENFSIMTDAMRLNNYHKLSINVQNANSEIVYKGCNVRSVQKLKG</sequence>